<reference evidence="4 5" key="1">
    <citation type="submission" date="2019-09" db="EMBL/GenBank/DDBJ databases">
        <title>Screening of Novel Bioactive Compounds from Soil-Associated.</title>
        <authorList>
            <person name="Zhao S."/>
        </authorList>
    </citation>
    <scope>NUCLEOTIDE SEQUENCE [LARGE SCALE GENOMIC DNA]</scope>
    <source>
        <strain evidence="4 5">HIT-DPA4</strain>
    </source>
</reference>
<dbReference type="Proteomes" id="UP000442707">
    <property type="component" value="Unassembled WGS sequence"/>
</dbReference>
<dbReference type="InterPro" id="IPR050490">
    <property type="entry name" value="Bact_solute-bd_prot1"/>
</dbReference>
<dbReference type="PANTHER" id="PTHR43649:SF29">
    <property type="entry name" value="OSMOPROTECTIVE COMPOUNDS-BINDING PROTEIN GGTB"/>
    <property type="match status" value="1"/>
</dbReference>
<keyword evidence="3" id="KW-0732">Signal</keyword>
<evidence type="ECO:0000256" key="2">
    <source>
        <dbReference type="ARBA" id="ARBA00022448"/>
    </source>
</evidence>
<keyword evidence="2" id="KW-0813">Transport</keyword>
<evidence type="ECO:0000256" key="1">
    <source>
        <dbReference type="ARBA" id="ARBA00008520"/>
    </source>
</evidence>
<comment type="similarity">
    <text evidence="1">Belongs to the bacterial solute-binding protein 1 family.</text>
</comment>
<protein>
    <submittedName>
        <fullName evidence="4">Extracellular solute-binding protein</fullName>
    </submittedName>
</protein>
<name>A0A6H9UVA4_9ACTN</name>
<accession>A0A6H9UVA4</accession>
<sequence length="441" mass="45811">MKRTLAAAVMTAALVVTATGCGGDDGKKSGSSDGAQELKGQTVTVAAVWTGAEEANFRKVLKAFSDKTGAKVEYTSTGDKFPTVVGAKAEGGNPPDVGMAPQVGVVQEFAQKGWLQPLSKNVSDAVDANYAPVWKKYGTVDGTYYGLYVKVNDKSTVWYSPQAFADAGVEPPTTYEDMLKAGQAISDSGLAGFSVAGQDGWTLTDWFENIYLSQAGAENYDKLAKHEIKWTDPTVVKALTSLGKLFEEDGLIAGGAKGALGTPYPGSVADVFGDKPKAGMVYEGDFVGAEIKGTLKKTVGEDAKLFPFPAVDGGKAPFVGGGDAAVVFKKAKNPAAAMKLVEFLASEEAGTIWAGGGGFLSPNKAVPSSAYPDDISRDLGASLIKAGDTARFDMSDQAPAAFGGPSNNGEWKILQDFLRSPGDVKGTAKKLEAAAAAAYKD</sequence>
<dbReference type="Pfam" id="PF01547">
    <property type="entry name" value="SBP_bac_1"/>
    <property type="match status" value="1"/>
</dbReference>
<evidence type="ECO:0000313" key="4">
    <source>
        <dbReference type="EMBL" id="KAB1143115.1"/>
    </source>
</evidence>
<dbReference type="Gene3D" id="3.40.190.10">
    <property type="entry name" value="Periplasmic binding protein-like II"/>
    <property type="match status" value="2"/>
</dbReference>
<evidence type="ECO:0000256" key="3">
    <source>
        <dbReference type="SAM" id="SignalP"/>
    </source>
</evidence>
<dbReference type="InterPro" id="IPR006059">
    <property type="entry name" value="SBP"/>
</dbReference>
<evidence type="ECO:0000313" key="5">
    <source>
        <dbReference type="Proteomes" id="UP000442707"/>
    </source>
</evidence>
<dbReference type="SUPFAM" id="SSF53850">
    <property type="entry name" value="Periplasmic binding protein-like II"/>
    <property type="match status" value="1"/>
</dbReference>
<comment type="caution">
    <text evidence="4">The sequence shown here is derived from an EMBL/GenBank/DDBJ whole genome shotgun (WGS) entry which is preliminary data.</text>
</comment>
<keyword evidence="5" id="KW-1185">Reference proteome</keyword>
<feature type="chain" id="PRO_5038633816" evidence="3">
    <location>
        <begin position="19"/>
        <end position="441"/>
    </location>
</feature>
<dbReference type="EMBL" id="VZRB01000021">
    <property type="protein sequence ID" value="KAB1143115.1"/>
    <property type="molecule type" value="Genomic_DNA"/>
</dbReference>
<proteinExistence type="inferred from homology"/>
<gene>
    <name evidence="4" type="ORF">F7R91_27150</name>
</gene>
<dbReference type="AlphaFoldDB" id="A0A6H9UVA4"/>
<dbReference type="RefSeq" id="WP_150952293.1">
    <property type="nucleotide sequence ID" value="NZ_VZRB01000021.1"/>
</dbReference>
<organism evidence="4 5">
    <name type="scientific">Streptomyces luteolifulvus</name>
    <dbReference type="NCBI Taxonomy" id="2615112"/>
    <lineage>
        <taxon>Bacteria</taxon>
        <taxon>Bacillati</taxon>
        <taxon>Actinomycetota</taxon>
        <taxon>Actinomycetes</taxon>
        <taxon>Kitasatosporales</taxon>
        <taxon>Streptomycetaceae</taxon>
        <taxon>Streptomyces</taxon>
    </lineage>
</organism>
<dbReference type="PROSITE" id="PS51257">
    <property type="entry name" value="PROKAR_LIPOPROTEIN"/>
    <property type="match status" value="1"/>
</dbReference>
<dbReference type="PANTHER" id="PTHR43649">
    <property type="entry name" value="ARABINOSE-BINDING PROTEIN-RELATED"/>
    <property type="match status" value="1"/>
</dbReference>
<feature type="signal peptide" evidence="3">
    <location>
        <begin position="1"/>
        <end position="18"/>
    </location>
</feature>